<sequence length="56" mass="6235">MTAEPYHSERPFVYECAECQSRLDPATLSGFDPGDELIECPECGGELWNLRTPSGE</sequence>
<evidence type="ECO:0000313" key="2">
    <source>
        <dbReference type="EMBL" id="ELZ36553.1"/>
    </source>
</evidence>
<organism evidence="2 3">
    <name type="scientific">Halorubrum saccharovorum DSM 1137</name>
    <dbReference type="NCBI Taxonomy" id="1227484"/>
    <lineage>
        <taxon>Archaea</taxon>
        <taxon>Methanobacteriati</taxon>
        <taxon>Methanobacteriota</taxon>
        <taxon>Stenosarchaea group</taxon>
        <taxon>Halobacteria</taxon>
        <taxon>Halobacteriales</taxon>
        <taxon>Haloferacaceae</taxon>
        <taxon>Halorubrum</taxon>
    </lineage>
</organism>
<dbReference type="PATRIC" id="fig|1227484.4.peg.2870"/>
<evidence type="ECO:0000313" key="3">
    <source>
        <dbReference type="Proteomes" id="UP000011514"/>
    </source>
</evidence>
<proteinExistence type="predicted"/>
<dbReference type="Proteomes" id="UP000011514">
    <property type="component" value="Unassembled WGS sequence"/>
</dbReference>
<name>M0DP20_9EURY</name>
<dbReference type="InterPro" id="IPR055553">
    <property type="entry name" value="DUF7129"/>
</dbReference>
<comment type="caution">
    <text evidence="2">The sequence shown here is derived from an EMBL/GenBank/DDBJ whole genome shotgun (WGS) entry which is preliminary data.</text>
</comment>
<evidence type="ECO:0000259" key="1">
    <source>
        <dbReference type="Pfam" id="PF23455"/>
    </source>
</evidence>
<dbReference type="OrthoDB" id="280213at2157"/>
<keyword evidence="3" id="KW-1185">Reference proteome</keyword>
<gene>
    <name evidence="2" type="ORF">C471_14580</name>
</gene>
<feature type="domain" description="DUF7129" evidence="1">
    <location>
        <begin position="4"/>
        <end position="50"/>
    </location>
</feature>
<protein>
    <recommendedName>
        <fullName evidence="1">DUF7129 domain-containing protein</fullName>
    </recommendedName>
</protein>
<reference evidence="2 3" key="1">
    <citation type="journal article" date="2014" name="PLoS Genet.">
        <title>Phylogenetically driven sequencing of extremely halophilic archaea reveals strategies for static and dynamic osmo-response.</title>
        <authorList>
            <person name="Becker E.A."/>
            <person name="Seitzer P.M."/>
            <person name="Tritt A."/>
            <person name="Larsen D."/>
            <person name="Krusor M."/>
            <person name="Yao A.I."/>
            <person name="Wu D."/>
            <person name="Madern D."/>
            <person name="Eisen J.A."/>
            <person name="Darling A.E."/>
            <person name="Facciotti M.T."/>
        </authorList>
    </citation>
    <scope>NUCLEOTIDE SEQUENCE [LARGE SCALE GENOMIC DNA]</scope>
    <source>
        <strain evidence="2 3">DSM 1137</strain>
    </source>
</reference>
<dbReference type="AlphaFoldDB" id="M0DP20"/>
<dbReference type="RefSeq" id="WP_004050202.1">
    <property type="nucleotide sequence ID" value="NZ_AOJE01000069.1"/>
</dbReference>
<dbReference type="EMBL" id="AOJE01000069">
    <property type="protein sequence ID" value="ELZ36553.1"/>
    <property type="molecule type" value="Genomic_DNA"/>
</dbReference>
<dbReference type="Pfam" id="PF23455">
    <property type="entry name" value="DUF7129"/>
    <property type="match status" value="1"/>
</dbReference>
<accession>M0DP20</accession>